<protein>
    <submittedName>
        <fullName evidence="1">Uncharacterized protein</fullName>
    </submittedName>
</protein>
<dbReference type="Proteomes" id="UP000634136">
    <property type="component" value="Unassembled WGS sequence"/>
</dbReference>
<evidence type="ECO:0000313" key="2">
    <source>
        <dbReference type="Proteomes" id="UP000634136"/>
    </source>
</evidence>
<evidence type="ECO:0000313" key="1">
    <source>
        <dbReference type="EMBL" id="KAF7822542.1"/>
    </source>
</evidence>
<comment type="caution">
    <text evidence="1">The sequence shown here is derived from an EMBL/GenBank/DDBJ whole genome shotgun (WGS) entry which is preliminary data.</text>
</comment>
<proteinExistence type="predicted"/>
<name>A0A834TJQ0_9FABA</name>
<gene>
    <name evidence="1" type="ORF">G2W53_020686</name>
</gene>
<dbReference type="EMBL" id="JAAIUW010000007">
    <property type="protein sequence ID" value="KAF7822542.1"/>
    <property type="molecule type" value="Genomic_DNA"/>
</dbReference>
<dbReference type="AlphaFoldDB" id="A0A834TJQ0"/>
<reference evidence="1" key="1">
    <citation type="submission" date="2020-09" db="EMBL/GenBank/DDBJ databases">
        <title>Genome-Enabled Discovery of Anthraquinone Biosynthesis in Senna tora.</title>
        <authorList>
            <person name="Kang S.-H."/>
            <person name="Pandey R.P."/>
            <person name="Lee C.-M."/>
            <person name="Sim J.-S."/>
            <person name="Jeong J.-T."/>
            <person name="Choi B.-S."/>
            <person name="Jung M."/>
            <person name="Ginzburg D."/>
            <person name="Zhao K."/>
            <person name="Won S.Y."/>
            <person name="Oh T.-J."/>
            <person name="Yu Y."/>
            <person name="Kim N.-H."/>
            <person name="Lee O.R."/>
            <person name="Lee T.-H."/>
            <person name="Bashyal P."/>
            <person name="Kim T.-S."/>
            <person name="Lee W.-H."/>
            <person name="Kawkins C."/>
            <person name="Kim C.-K."/>
            <person name="Kim J.S."/>
            <person name="Ahn B.O."/>
            <person name="Rhee S.Y."/>
            <person name="Sohng J.K."/>
        </authorList>
    </citation>
    <scope>NUCLEOTIDE SEQUENCE</scope>
    <source>
        <tissue evidence="1">Leaf</tissue>
    </source>
</reference>
<sequence length="44" mass="5158">MAPIIEAFEEEEDRERGIEESLSCEREAAFSLHVLEIGQRMFKM</sequence>
<organism evidence="1 2">
    <name type="scientific">Senna tora</name>
    <dbReference type="NCBI Taxonomy" id="362788"/>
    <lineage>
        <taxon>Eukaryota</taxon>
        <taxon>Viridiplantae</taxon>
        <taxon>Streptophyta</taxon>
        <taxon>Embryophyta</taxon>
        <taxon>Tracheophyta</taxon>
        <taxon>Spermatophyta</taxon>
        <taxon>Magnoliopsida</taxon>
        <taxon>eudicotyledons</taxon>
        <taxon>Gunneridae</taxon>
        <taxon>Pentapetalae</taxon>
        <taxon>rosids</taxon>
        <taxon>fabids</taxon>
        <taxon>Fabales</taxon>
        <taxon>Fabaceae</taxon>
        <taxon>Caesalpinioideae</taxon>
        <taxon>Cassia clade</taxon>
        <taxon>Senna</taxon>
    </lineage>
</organism>
<accession>A0A834TJQ0</accession>
<keyword evidence="2" id="KW-1185">Reference proteome</keyword>